<dbReference type="Proteomes" id="UP001063166">
    <property type="component" value="Unassembled WGS sequence"/>
</dbReference>
<evidence type="ECO:0000256" key="2">
    <source>
        <dbReference type="SAM" id="Phobius"/>
    </source>
</evidence>
<protein>
    <submittedName>
        <fullName evidence="3">Uncharacterized protein</fullName>
    </submittedName>
</protein>
<name>A0A9P3PT85_LYOSH</name>
<keyword evidence="2" id="KW-0812">Transmembrane</keyword>
<comment type="caution">
    <text evidence="3">The sequence shown here is derived from an EMBL/GenBank/DDBJ whole genome shotgun (WGS) entry which is preliminary data.</text>
</comment>
<keyword evidence="2" id="KW-1133">Transmembrane helix</keyword>
<feature type="transmembrane region" description="Helical" evidence="2">
    <location>
        <begin position="7"/>
        <end position="28"/>
    </location>
</feature>
<evidence type="ECO:0000313" key="3">
    <source>
        <dbReference type="EMBL" id="GLB40922.1"/>
    </source>
</evidence>
<dbReference type="AlphaFoldDB" id="A0A9P3PT85"/>
<dbReference type="InterPro" id="IPR016024">
    <property type="entry name" value="ARM-type_fold"/>
</dbReference>
<evidence type="ECO:0000313" key="4">
    <source>
        <dbReference type="Proteomes" id="UP001063166"/>
    </source>
</evidence>
<dbReference type="SUPFAM" id="SSF48371">
    <property type="entry name" value="ARM repeat"/>
    <property type="match status" value="2"/>
</dbReference>
<accession>A0A9P3PT85</accession>
<sequence>MATTFATLLIVAFAYILYFASICLPILYPDCPYQHPISGHLRRWLLSYRESFPAPPTSTGTRESAEYAEWNQRKRDAIIDQDDRLDATALVWLFTTSADKYVVSAALQAIAGVPRNFTAIHILREAGAVRLVERGFQSCFEKDTTLGVKWHVVDAEAACLYCKAWMSLTRGTSEQWPLELLDPLWKLQELTDHVDCAAIASCAVALSSVDSHLAQWELLAYLSRYVAGEVQLSPSTLCWLLDSMIDGLCQWEMPIAVIEKTIILAVPVLLRLLKHIEDLPTSSVRSAAGLALYILTCDGPVNLLDYWSEEQRRESHCRVMLKALSSIAADPERFGVTETLLDVMAQELARLASPLVSQSHRFSSELKDIARSSLFRLFMAGRLAVGVIPDPALADVLHLLNQIQVPPSHHPRFVKTVVATLLASSHQGITSWSVRLLRPLLSECRLAVVEAFTECSGINAILRAAMFGDIDNRRLQVDCWRTLCAFINSSTALYLKDRELARSETAAEHQLDTIFQSDFFEIVCAVIASRRWWLFEVSGRWIPTFVTLCTLRPHETVWSKLMKVIQDMNEKDREHEGMLDILDQIEAIIQTNPVRHASDVQTVTLSEQRRSRKTPSPSQVLVVSDGTSARFEP</sequence>
<feature type="compositionally biased region" description="Polar residues" evidence="1">
    <location>
        <begin position="614"/>
        <end position="627"/>
    </location>
</feature>
<dbReference type="EMBL" id="BRPK01000009">
    <property type="protein sequence ID" value="GLB40922.1"/>
    <property type="molecule type" value="Genomic_DNA"/>
</dbReference>
<reference evidence="3" key="1">
    <citation type="submission" date="2022-07" db="EMBL/GenBank/DDBJ databases">
        <title>The genome of Lyophyllum shimeji provides insight into the initial evolution of ectomycorrhizal fungal genome.</title>
        <authorList>
            <person name="Kobayashi Y."/>
            <person name="Shibata T."/>
            <person name="Hirakawa H."/>
            <person name="Shigenobu S."/>
            <person name="Nishiyama T."/>
            <person name="Yamada A."/>
            <person name="Hasebe M."/>
            <person name="Kawaguchi M."/>
        </authorList>
    </citation>
    <scope>NUCLEOTIDE SEQUENCE</scope>
    <source>
        <strain evidence="3">AT787</strain>
    </source>
</reference>
<proteinExistence type="predicted"/>
<evidence type="ECO:0000256" key="1">
    <source>
        <dbReference type="SAM" id="MobiDB-lite"/>
    </source>
</evidence>
<organism evidence="3 4">
    <name type="scientific">Lyophyllum shimeji</name>
    <name type="common">Hon-shimeji</name>
    <name type="synonym">Tricholoma shimeji</name>
    <dbReference type="NCBI Taxonomy" id="47721"/>
    <lineage>
        <taxon>Eukaryota</taxon>
        <taxon>Fungi</taxon>
        <taxon>Dikarya</taxon>
        <taxon>Basidiomycota</taxon>
        <taxon>Agaricomycotina</taxon>
        <taxon>Agaricomycetes</taxon>
        <taxon>Agaricomycetidae</taxon>
        <taxon>Agaricales</taxon>
        <taxon>Tricholomatineae</taxon>
        <taxon>Lyophyllaceae</taxon>
        <taxon>Lyophyllum</taxon>
    </lineage>
</organism>
<keyword evidence="4" id="KW-1185">Reference proteome</keyword>
<keyword evidence="2" id="KW-0472">Membrane</keyword>
<gene>
    <name evidence="3" type="ORF">LshimejAT787_0901370</name>
</gene>
<dbReference type="OrthoDB" id="3185525at2759"/>
<feature type="region of interest" description="Disordered" evidence="1">
    <location>
        <begin position="603"/>
        <end position="633"/>
    </location>
</feature>